<protein>
    <submittedName>
        <fullName evidence="1">Uncharacterized protein</fullName>
    </submittedName>
</protein>
<comment type="caution">
    <text evidence="1">The sequence shown here is derived from an EMBL/GenBank/DDBJ whole genome shotgun (WGS) entry which is preliminary data.</text>
</comment>
<dbReference type="EMBL" id="JAUESC010000381">
    <property type="protein sequence ID" value="KAK0590561.1"/>
    <property type="molecule type" value="Genomic_DNA"/>
</dbReference>
<reference evidence="1" key="2">
    <citation type="submission" date="2023-06" db="EMBL/GenBank/DDBJ databases">
        <authorList>
            <person name="Swenson N.G."/>
            <person name="Wegrzyn J.L."/>
            <person name="Mcevoy S.L."/>
        </authorList>
    </citation>
    <scope>NUCLEOTIDE SEQUENCE</scope>
    <source>
        <strain evidence="1">NS2018</strain>
        <tissue evidence="1">Leaf</tissue>
    </source>
</reference>
<name>A0AA39VTT8_ACESA</name>
<gene>
    <name evidence="1" type="ORF">LWI29_028852</name>
</gene>
<dbReference type="Proteomes" id="UP001168877">
    <property type="component" value="Unassembled WGS sequence"/>
</dbReference>
<keyword evidence="2" id="KW-1185">Reference proteome</keyword>
<sequence length="81" mass="9167">MRVELSKADGVRRNQYEMDHHRVAAAGSRRQANKNTKPERRECSVLSLFLGSRDGVSESLFNQVLTRAGANRRGLPKSWRG</sequence>
<evidence type="ECO:0000313" key="1">
    <source>
        <dbReference type="EMBL" id="KAK0590561.1"/>
    </source>
</evidence>
<organism evidence="1 2">
    <name type="scientific">Acer saccharum</name>
    <name type="common">Sugar maple</name>
    <dbReference type="NCBI Taxonomy" id="4024"/>
    <lineage>
        <taxon>Eukaryota</taxon>
        <taxon>Viridiplantae</taxon>
        <taxon>Streptophyta</taxon>
        <taxon>Embryophyta</taxon>
        <taxon>Tracheophyta</taxon>
        <taxon>Spermatophyta</taxon>
        <taxon>Magnoliopsida</taxon>
        <taxon>eudicotyledons</taxon>
        <taxon>Gunneridae</taxon>
        <taxon>Pentapetalae</taxon>
        <taxon>rosids</taxon>
        <taxon>malvids</taxon>
        <taxon>Sapindales</taxon>
        <taxon>Sapindaceae</taxon>
        <taxon>Hippocastanoideae</taxon>
        <taxon>Acereae</taxon>
        <taxon>Acer</taxon>
    </lineage>
</organism>
<proteinExistence type="predicted"/>
<dbReference type="AlphaFoldDB" id="A0AA39VTT8"/>
<accession>A0AA39VTT8</accession>
<reference evidence="1" key="1">
    <citation type="journal article" date="2022" name="Plant J.">
        <title>Strategies of tolerance reflected in two North American maple genomes.</title>
        <authorList>
            <person name="McEvoy S.L."/>
            <person name="Sezen U.U."/>
            <person name="Trouern-Trend A."/>
            <person name="McMahon S.M."/>
            <person name="Schaberg P.G."/>
            <person name="Yang J."/>
            <person name="Wegrzyn J.L."/>
            <person name="Swenson N.G."/>
        </authorList>
    </citation>
    <scope>NUCLEOTIDE SEQUENCE</scope>
    <source>
        <strain evidence="1">NS2018</strain>
    </source>
</reference>
<evidence type="ECO:0000313" key="2">
    <source>
        <dbReference type="Proteomes" id="UP001168877"/>
    </source>
</evidence>